<keyword evidence="4 11" id="KW-0808">Transferase</keyword>
<dbReference type="PANTHER" id="PTHR11987">
    <property type="entry name" value="ALPHA-2,8-SIALYLTRANSFERASE"/>
    <property type="match status" value="1"/>
</dbReference>
<keyword evidence="12" id="KW-1185">Reference proteome</keyword>
<keyword evidence="6" id="KW-0735">Signal-anchor</keyword>
<sequence>MDAYNITENSFVLGHPDHFKYFNGFWSKRGYKGRLSTGFYYASDALSRCNEVHLYGFWPFNWIFEKDGPRIIDYHYFDNISFPGTTKKSAHTMNKEFSILLQLHTFGIIKLHYGKCY</sequence>
<accession>A0A2G8JUY2</accession>
<dbReference type="InterPro" id="IPR038578">
    <property type="entry name" value="GT29-like_sf"/>
</dbReference>
<dbReference type="GO" id="GO:0006491">
    <property type="term" value="P:N-glycan processing"/>
    <property type="evidence" value="ECO:0007669"/>
    <property type="project" value="TreeGrafter"/>
</dbReference>
<comment type="subcellular location">
    <subcellularLocation>
        <location evidence="1">Golgi apparatus membrane</location>
        <topology evidence="1">Single-pass type II membrane protein</topology>
    </subcellularLocation>
</comment>
<comment type="similarity">
    <text evidence="2">Belongs to the glycosyltransferase 29 family.</text>
</comment>
<evidence type="ECO:0000313" key="11">
    <source>
        <dbReference type="EMBL" id="PIK39543.1"/>
    </source>
</evidence>
<proteinExistence type="inferred from homology"/>
<evidence type="ECO:0000256" key="5">
    <source>
        <dbReference type="ARBA" id="ARBA00022692"/>
    </source>
</evidence>
<protein>
    <submittedName>
        <fullName evidence="11">Putative alpha-N-acetylneuraminide alpha-2,8-sialyltransferase-like</fullName>
    </submittedName>
</protein>
<dbReference type="GO" id="GO:0000139">
    <property type="term" value="C:Golgi membrane"/>
    <property type="evidence" value="ECO:0007669"/>
    <property type="project" value="UniProtKB-SubCell"/>
</dbReference>
<dbReference type="InterPro" id="IPR050943">
    <property type="entry name" value="Glycosyltr_29_Sialyltrsf"/>
</dbReference>
<evidence type="ECO:0000256" key="7">
    <source>
        <dbReference type="ARBA" id="ARBA00022989"/>
    </source>
</evidence>
<keyword evidence="8" id="KW-0333">Golgi apparatus</keyword>
<dbReference type="Gene3D" id="3.90.1480.20">
    <property type="entry name" value="Glycosyl transferase family 29"/>
    <property type="match status" value="1"/>
</dbReference>
<reference evidence="11 12" key="1">
    <citation type="journal article" date="2017" name="PLoS Biol.">
        <title>The sea cucumber genome provides insights into morphological evolution and visceral regeneration.</title>
        <authorList>
            <person name="Zhang X."/>
            <person name="Sun L."/>
            <person name="Yuan J."/>
            <person name="Sun Y."/>
            <person name="Gao Y."/>
            <person name="Zhang L."/>
            <person name="Li S."/>
            <person name="Dai H."/>
            <person name="Hamel J.F."/>
            <person name="Liu C."/>
            <person name="Yu Y."/>
            <person name="Liu S."/>
            <person name="Lin W."/>
            <person name="Guo K."/>
            <person name="Jin S."/>
            <person name="Xu P."/>
            <person name="Storey K.B."/>
            <person name="Huan P."/>
            <person name="Zhang T."/>
            <person name="Zhou Y."/>
            <person name="Zhang J."/>
            <person name="Lin C."/>
            <person name="Li X."/>
            <person name="Xing L."/>
            <person name="Huo D."/>
            <person name="Sun M."/>
            <person name="Wang L."/>
            <person name="Mercier A."/>
            <person name="Li F."/>
            <person name="Yang H."/>
            <person name="Xiang J."/>
        </authorList>
    </citation>
    <scope>NUCLEOTIDE SEQUENCE [LARGE SCALE GENOMIC DNA]</scope>
    <source>
        <strain evidence="11">Shaxun</strain>
        <tissue evidence="11">Muscle</tissue>
    </source>
</reference>
<comment type="caution">
    <text evidence="11">The sequence shown here is derived from an EMBL/GenBank/DDBJ whole genome shotgun (WGS) entry which is preliminary data.</text>
</comment>
<evidence type="ECO:0000256" key="4">
    <source>
        <dbReference type="ARBA" id="ARBA00022679"/>
    </source>
</evidence>
<keyword evidence="3 11" id="KW-0328">Glycosyltransferase</keyword>
<keyword evidence="7" id="KW-1133">Transmembrane helix</keyword>
<evidence type="ECO:0000256" key="10">
    <source>
        <dbReference type="ARBA" id="ARBA00023180"/>
    </source>
</evidence>
<dbReference type="Pfam" id="PF00777">
    <property type="entry name" value="Glyco_transf_29"/>
    <property type="match status" value="1"/>
</dbReference>
<evidence type="ECO:0000256" key="3">
    <source>
        <dbReference type="ARBA" id="ARBA00022676"/>
    </source>
</evidence>
<dbReference type="InterPro" id="IPR001675">
    <property type="entry name" value="Glyco_trans_29"/>
</dbReference>
<dbReference type="PANTHER" id="PTHR11987:SF54">
    <property type="entry name" value="ST8 ALPHA-N-ACETYL-NEURAMINIDE ALPHA-2,8-SIALYLTRANSFERASE 6"/>
    <property type="match status" value="1"/>
</dbReference>
<evidence type="ECO:0000256" key="1">
    <source>
        <dbReference type="ARBA" id="ARBA00004323"/>
    </source>
</evidence>
<evidence type="ECO:0000313" key="12">
    <source>
        <dbReference type="Proteomes" id="UP000230750"/>
    </source>
</evidence>
<evidence type="ECO:0000256" key="8">
    <source>
        <dbReference type="ARBA" id="ARBA00023034"/>
    </source>
</evidence>
<dbReference type="STRING" id="307972.A0A2G8JUY2"/>
<dbReference type="GO" id="GO:0003828">
    <property type="term" value="F:alpha-N-acetylneuraminate alpha-2,8-sialyltransferase activity"/>
    <property type="evidence" value="ECO:0007669"/>
    <property type="project" value="TreeGrafter"/>
</dbReference>
<gene>
    <name evidence="11" type="ORF">BSL78_23622</name>
</gene>
<evidence type="ECO:0000256" key="2">
    <source>
        <dbReference type="ARBA" id="ARBA00006003"/>
    </source>
</evidence>
<keyword evidence="9" id="KW-0472">Membrane</keyword>
<keyword evidence="10" id="KW-0325">Glycoprotein</keyword>
<keyword evidence="5" id="KW-0812">Transmembrane</keyword>
<dbReference type="GO" id="GO:0009311">
    <property type="term" value="P:oligosaccharide metabolic process"/>
    <property type="evidence" value="ECO:0007669"/>
    <property type="project" value="TreeGrafter"/>
</dbReference>
<organism evidence="11 12">
    <name type="scientific">Stichopus japonicus</name>
    <name type="common">Sea cucumber</name>
    <dbReference type="NCBI Taxonomy" id="307972"/>
    <lineage>
        <taxon>Eukaryota</taxon>
        <taxon>Metazoa</taxon>
        <taxon>Echinodermata</taxon>
        <taxon>Eleutherozoa</taxon>
        <taxon>Echinozoa</taxon>
        <taxon>Holothuroidea</taxon>
        <taxon>Aspidochirotacea</taxon>
        <taxon>Aspidochirotida</taxon>
        <taxon>Stichopodidae</taxon>
        <taxon>Apostichopus</taxon>
    </lineage>
</organism>
<dbReference type="Proteomes" id="UP000230750">
    <property type="component" value="Unassembled WGS sequence"/>
</dbReference>
<dbReference type="AlphaFoldDB" id="A0A2G8JUY2"/>
<name>A0A2G8JUY2_STIJA</name>
<dbReference type="OrthoDB" id="10264956at2759"/>
<evidence type="ECO:0000256" key="9">
    <source>
        <dbReference type="ARBA" id="ARBA00023136"/>
    </source>
</evidence>
<dbReference type="EMBL" id="MRZV01001228">
    <property type="protein sequence ID" value="PIK39543.1"/>
    <property type="molecule type" value="Genomic_DNA"/>
</dbReference>
<evidence type="ECO:0000256" key="6">
    <source>
        <dbReference type="ARBA" id="ARBA00022968"/>
    </source>
</evidence>